<comment type="similarity">
    <text evidence="1">Belongs to the glycosyl hydrolase 3 family.</text>
</comment>
<keyword evidence="2 5" id="KW-0378">Hydrolase</keyword>
<sequence>MENHHDDQALRSLARAVLMPGFIGTTLPGWVAEELEAGLGSLCIYGGNIQDTGQLAALMSQIRQASPGAILALDEEGGDVTRLHYRDGSNQPGNAVLGRMDDPQLTRASARAIAREMRSYGFNLNLAPDADVNTNAQNPVIGVRSFGISPRKVAMHTAAFTVGLQGEMVAACAKHFPGHGDTSTDSHLSLPVVAVDPFTLAERELAPFTAAIQTGIAAIMTSHIMVPALDAENPATFSSAILGDLLRDELGFTGVIVTDALDMAGASAETGIPVAAVRALRAGADLLCLGTDMEREDYEQVVNAILHAVREGTLDPQRLRDAAARNTALATHYRVQDRACEPCELVTGDWSQAFETSAEVAGWISDPAEVQLVQVDTDSNMAVGHVPWGLSSVASTAAPEDLRPGAKVLLAARALSETHAVHTLAAQLRQAGHRVLVVNFGWPAPGADITTYGASPVLARTVMEMLQIPAEQKC</sequence>
<dbReference type="EC" id="3.2.1.52" evidence="5"/>
<reference evidence="5 6" key="1">
    <citation type="submission" date="2021-03" db="EMBL/GenBank/DDBJ databases">
        <title>Sequencing the genomes of 1000 actinobacteria strains.</title>
        <authorList>
            <person name="Klenk H.-P."/>
        </authorList>
    </citation>
    <scope>NUCLEOTIDE SEQUENCE [LARGE SCALE GENOMIC DNA]</scope>
    <source>
        <strain evidence="5 6">DSM 20168</strain>
    </source>
</reference>
<dbReference type="PANTHER" id="PTHR30480">
    <property type="entry name" value="BETA-HEXOSAMINIDASE-RELATED"/>
    <property type="match status" value="1"/>
</dbReference>
<protein>
    <submittedName>
        <fullName evidence="5">Beta-N-acetylhexosaminidase</fullName>
        <ecNumber evidence="5">3.2.1.52</ecNumber>
    </submittedName>
</protein>
<dbReference type="InterPro" id="IPR036962">
    <property type="entry name" value="Glyco_hydro_3_N_sf"/>
</dbReference>
<evidence type="ECO:0000313" key="5">
    <source>
        <dbReference type="EMBL" id="MBP2398784.1"/>
    </source>
</evidence>
<accession>A0ABS4XQI9</accession>
<dbReference type="PANTHER" id="PTHR30480:SF16">
    <property type="entry name" value="GLYCOSIDE HYDROLASE FAMILY 3 DOMAIN PROTEIN"/>
    <property type="match status" value="1"/>
</dbReference>
<dbReference type="SUPFAM" id="SSF51445">
    <property type="entry name" value="(Trans)glycosidases"/>
    <property type="match status" value="1"/>
</dbReference>
<evidence type="ECO:0000259" key="4">
    <source>
        <dbReference type="Pfam" id="PF00933"/>
    </source>
</evidence>
<dbReference type="InterPro" id="IPR017853">
    <property type="entry name" value="GH"/>
</dbReference>
<dbReference type="InterPro" id="IPR001764">
    <property type="entry name" value="Glyco_hydro_3_N"/>
</dbReference>
<evidence type="ECO:0000256" key="3">
    <source>
        <dbReference type="ARBA" id="ARBA00023295"/>
    </source>
</evidence>
<dbReference type="Proteomes" id="UP001195422">
    <property type="component" value="Unassembled WGS sequence"/>
</dbReference>
<name>A0ABS4XQI9_GLUPR</name>
<comment type="caution">
    <text evidence="5">The sequence shown here is derived from an EMBL/GenBank/DDBJ whole genome shotgun (WGS) entry which is preliminary data.</text>
</comment>
<dbReference type="GO" id="GO:0004563">
    <property type="term" value="F:beta-N-acetylhexosaminidase activity"/>
    <property type="evidence" value="ECO:0007669"/>
    <property type="project" value="UniProtKB-EC"/>
</dbReference>
<keyword evidence="3 5" id="KW-0326">Glycosidase</keyword>
<evidence type="ECO:0000256" key="2">
    <source>
        <dbReference type="ARBA" id="ARBA00022801"/>
    </source>
</evidence>
<dbReference type="Pfam" id="PF00933">
    <property type="entry name" value="Glyco_hydro_3"/>
    <property type="match status" value="1"/>
</dbReference>
<keyword evidence="6" id="KW-1185">Reference proteome</keyword>
<dbReference type="PROSITE" id="PS00775">
    <property type="entry name" value="GLYCOSYL_HYDROL_F3"/>
    <property type="match status" value="1"/>
</dbReference>
<evidence type="ECO:0000313" key="6">
    <source>
        <dbReference type="Proteomes" id="UP001195422"/>
    </source>
</evidence>
<organism evidence="5 6">
    <name type="scientific">Glutamicibacter protophormiae</name>
    <name type="common">Brevibacterium protophormiae</name>
    <dbReference type="NCBI Taxonomy" id="37930"/>
    <lineage>
        <taxon>Bacteria</taxon>
        <taxon>Bacillati</taxon>
        <taxon>Actinomycetota</taxon>
        <taxon>Actinomycetes</taxon>
        <taxon>Micrococcales</taxon>
        <taxon>Micrococcaceae</taxon>
        <taxon>Glutamicibacter</taxon>
    </lineage>
</organism>
<dbReference type="Gene3D" id="3.20.20.300">
    <property type="entry name" value="Glycoside hydrolase, family 3, N-terminal domain"/>
    <property type="match status" value="1"/>
</dbReference>
<proteinExistence type="inferred from homology"/>
<feature type="domain" description="Glycoside hydrolase family 3 N-terminal" evidence="4">
    <location>
        <begin position="37"/>
        <end position="325"/>
    </location>
</feature>
<dbReference type="InterPro" id="IPR019800">
    <property type="entry name" value="Glyco_hydro_3_AS"/>
</dbReference>
<evidence type="ECO:0000256" key="1">
    <source>
        <dbReference type="ARBA" id="ARBA00005336"/>
    </source>
</evidence>
<dbReference type="InterPro" id="IPR050226">
    <property type="entry name" value="NagZ_Beta-hexosaminidase"/>
</dbReference>
<dbReference type="RefSeq" id="WP_188947558.1">
    <property type="nucleotide sequence ID" value="NZ_BMPH01000003.1"/>
</dbReference>
<gene>
    <name evidence="5" type="ORF">JOF39_001865</name>
</gene>
<dbReference type="EMBL" id="JAGIOJ010000001">
    <property type="protein sequence ID" value="MBP2398784.1"/>
    <property type="molecule type" value="Genomic_DNA"/>
</dbReference>